<dbReference type="Gene3D" id="3.40.50.2000">
    <property type="entry name" value="Glycogen Phosphorylase B"/>
    <property type="match status" value="1"/>
</dbReference>
<comment type="caution">
    <text evidence="11">The sequence shown here is derived from an EMBL/GenBank/DDBJ whole genome shotgun (WGS) entry which is preliminary data.</text>
</comment>
<comment type="subcellular location">
    <subcellularLocation>
        <location evidence="9">Cell membrane</location>
    </subcellularLocation>
</comment>
<dbReference type="EC" id="2.4.99.12" evidence="2 9"/>
<comment type="catalytic activity">
    <reaction evidence="6 9">
        <text>lipid IVA (E. coli) + CMP-3-deoxy-beta-D-manno-octulosonate = alpha-Kdo-(2-&gt;6)-lipid IVA (E. coli) + CMP + H(+)</text>
        <dbReference type="Rhea" id="RHEA:28066"/>
        <dbReference type="ChEBI" id="CHEBI:15378"/>
        <dbReference type="ChEBI" id="CHEBI:58603"/>
        <dbReference type="ChEBI" id="CHEBI:60364"/>
        <dbReference type="ChEBI" id="CHEBI:60377"/>
        <dbReference type="ChEBI" id="CHEBI:85987"/>
        <dbReference type="EC" id="2.4.99.12"/>
    </reaction>
</comment>
<gene>
    <name evidence="11" type="ORF">GGR36_001627</name>
</gene>
<keyword evidence="12" id="KW-1185">Reference proteome</keyword>
<keyword evidence="9" id="KW-0472">Membrane</keyword>
<dbReference type="EMBL" id="JACIET010000001">
    <property type="protein sequence ID" value="MBB4012319.1"/>
    <property type="molecule type" value="Genomic_DNA"/>
</dbReference>
<feature type="site" description="Transition state stabilizer" evidence="8">
    <location>
        <position position="119"/>
    </location>
</feature>
<dbReference type="InterPro" id="IPR039901">
    <property type="entry name" value="Kdotransferase"/>
</dbReference>
<feature type="site" description="Transition state stabilizer" evidence="8">
    <location>
        <position position="209"/>
    </location>
</feature>
<feature type="domain" description="3-deoxy-D-manno-octulosonic-acid transferase N-terminal" evidence="10">
    <location>
        <begin position="37"/>
        <end position="212"/>
    </location>
</feature>
<evidence type="ECO:0000256" key="2">
    <source>
        <dbReference type="ARBA" id="ARBA00012621"/>
    </source>
</evidence>
<dbReference type="GO" id="GO:0009245">
    <property type="term" value="P:lipid A biosynthetic process"/>
    <property type="evidence" value="ECO:0007669"/>
    <property type="project" value="TreeGrafter"/>
</dbReference>
<dbReference type="Gene3D" id="3.40.50.11720">
    <property type="entry name" value="3-Deoxy-D-manno-octulosonic-acid transferase, N-terminal domain"/>
    <property type="match status" value="1"/>
</dbReference>
<dbReference type="AlphaFoldDB" id="A0A840BLA9"/>
<dbReference type="RefSeq" id="WP_183634136.1">
    <property type="nucleotide sequence ID" value="NZ_BAABLE010000011.1"/>
</dbReference>
<organism evidence="11 12">
    <name type="scientific">Niveibacterium umoris</name>
    <dbReference type="NCBI Taxonomy" id="1193620"/>
    <lineage>
        <taxon>Bacteria</taxon>
        <taxon>Pseudomonadati</taxon>
        <taxon>Pseudomonadota</taxon>
        <taxon>Betaproteobacteria</taxon>
        <taxon>Rhodocyclales</taxon>
        <taxon>Rhodocyclaceae</taxon>
        <taxon>Niveibacterium</taxon>
    </lineage>
</organism>
<feature type="active site" description="Proton acceptor" evidence="7">
    <location>
        <position position="51"/>
    </location>
</feature>
<evidence type="ECO:0000256" key="4">
    <source>
        <dbReference type="ARBA" id="ARBA00022679"/>
    </source>
</evidence>
<evidence type="ECO:0000256" key="8">
    <source>
        <dbReference type="PIRSR" id="PIRSR639901-2"/>
    </source>
</evidence>
<keyword evidence="4 9" id="KW-0808">Transferase</keyword>
<dbReference type="UniPathway" id="UPA00958"/>
<dbReference type="PANTHER" id="PTHR42755">
    <property type="entry name" value="3-DEOXY-MANNO-OCTULOSONATE CYTIDYLYLTRANSFERASE"/>
    <property type="match status" value="1"/>
</dbReference>
<evidence type="ECO:0000259" key="10">
    <source>
        <dbReference type="Pfam" id="PF04413"/>
    </source>
</evidence>
<accession>A0A840BLA9</accession>
<dbReference type="Proteomes" id="UP000561045">
    <property type="component" value="Unassembled WGS sequence"/>
</dbReference>
<name>A0A840BLA9_9RHOO</name>
<evidence type="ECO:0000313" key="11">
    <source>
        <dbReference type="EMBL" id="MBB4012319.1"/>
    </source>
</evidence>
<evidence type="ECO:0000256" key="3">
    <source>
        <dbReference type="ARBA" id="ARBA00019077"/>
    </source>
</evidence>
<keyword evidence="11" id="KW-0328">Glycosyltransferase</keyword>
<dbReference type="GO" id="GO:0009244">
    <property type="term" value="P:lipopolysaccharide core region biosynthetic process"/>
    <property type="evidence" value="ECO:0007669"/>
    <property type="project" value="UniProtKB-UniRule"/>
</dbReference>
<evidence type="ECO:0000256" key="1">
    <source>
        <dbReference type="ARBA" id="ARBA00004713"/>
    </source>
</evidence>
<reference evidence="11 12" key="1">
    <citation type="submission" date="2020-08" db="EMBL/GenBank/DDBJ databases">
        <title>Genomic Encyclopedia of Type Strains, Phase IV (KMG-IV): sequencing the most valuable type-strain genomes for metagenomic binning, comparative biology and taxonomic classification.</title>
        <authorList>
            <person name="Goeker M."/>
        </authorList>
    </citation>
    <scope>NUCLEOTIDE SEQUENCE [LARGE SCALE GENOMIC DNA]</scope>
    <source>
        <strain evidence="11 12">DSM 106739</strain>
    </source>
</reference>
<dbReference type="SUPFAM" id="SSF53756">
    <property type="entry name" value="UDP-Glycosyltransferase/glycogen phosphorylase"/>
    <property type="match status" value="1"/>
</dbReference>
<evidence type="ECO:0000256" key="5">
    <source>
        <dbReference type="ARBA" id="ARBA00031445"/>
    </source>
</evidence>
<evidence type="ECO:0000313" key="12">
    <source>
        <dbReference type="Proteomes" id="UP000561045"/>
    </source>
</evidence>
<comment type="pathway">
    <text evidence="1 9">Bacterial outer membrane biogenesis; LPS core biosynthesis.</text>
</comment>
<evidence type="ECO:0000256" key="9">
    <source>
        <dbReference type="RuleBase" id="RU365103"/>
    </source>
</evidence>
<protein>
    <recommendedName>
        <fullName evidence="3 9">3-deoxy-D-manno-octulosonic acid transferase</fullName>
        <shortName evidence="9">Kdo transferase</shortName>
        <ecNumber evidence="2 9">2.4.99.12</ecNumber>
    </recommendedName>
    <alternativeName>
        <fullName evidence="5 9">Lipid IV(A) 3-deoxy-D-manno-octulosonic acid transferase</fullName>
    </alternativeName>
</protein>
<dbReference type="Pfam" id="PF04413">
    <property type="entry name" value="Glycos_transf_N"/>
    <property type="match status" value="1"/>
</dbReference>
<dbReference type="InterPro" id="IPR007507">
    <property type="entry name" value="Glycos_transf_N"/>
</dbReference>
<evidence type="ECO:0000256" key="7">
    <source>
        <dbReference type="PIRSR" id="PIRSR639901-1"/>
    </source>
</evidence>
<keyword evidence="9" id="KW-1003">Cell membrane</keyword>
<comment type="function">
    <text evidence="9">Involved in lipopolysaccharide (LPS) biosynthesis. Catalyzes the transfer of 3-deoxy-D-manno-octulosonate (Kdo) residue(s) from CMP-Kdo to lipid IV(A), the tetraacyldisaccharide-1,4'-bisphosphate precursor of lipid A.</text>
</comment>
<dbReference type="GO" id="GO:0043842">
    <property type="term" value="F:Kdo transferase activity"/>
    <property type="evidence" value="ECO:0007669"/>
    <property type="project" value="UniProtKB-EC"/>
</dbReference>
<dbReference type="InterPro" id="IPR038107">
    <property type="entry name" value="Glycos_transf_N_sf"/>
</dbReference>
<keyword evidence="9" id="KW-0448">Lipopolysaccharide biosynthesis</keyword>
<comment type="similarity">
    <text evidence="9">Belongs to the glycosyltransferase group 1 family.</text>
</comment>
<proteinExistence type="inferred from homology"/>
<evidence type="ECO:0000256" key="6">
    <source>
        <dbReference type="ARBA" id="ARBA00049183"/>
    </source>
</evidence>
<dbReference type="GO" id="GO:0005886">
    <property type="term" value="C:plasma membrane"/>
    <property type="evidence" value="ECO:0007669"/>
    <property type="project" value="UniProtKB-SubCell"/>
</dbReference>
<sequence length="439" mass="48058">MKPSFGTWLRYQTFRLIDRAARRGRSPQTTLALPDTAVRRSLWLFVSTIGELNAIAPLLDALAPQTTPLHWVLLTDRRIYAEAYRARYPDADIVEIGDHPAEASRLSRLRPPALALVAEIPLLPSDAPCRLPFAWLYEAARHGAPVASVNGWLYGYATSCRIDTIERGLLLRDWLAIQSVLCVQSEAVRNSLLEAGAPPDKLVITGNIKFDALDRASWTPAGTRSPTLIGALIATHRHVVVAGCVTDEDEQTLVLDAFVNLKSKRPHCLMVLAPRHPEQPEVMANLARALAARGLLAVRRSEHGDQPVPGTIDVLTLDTMGELKDFYACADVAHVGRDHNVLEPLAFGTAVTARPGWNATYPSYPVFRLLFEEHELSVNEDPLLLADSWQAALDVAHDSAGRAARITRLAERFGGATARSLAALAPFVAIAMGARKDRP</sequence>
<dbReference type="PANTHER" id="PTHR42755:SF1">
    <property type="entry name" value="3-DEOXY-D-MANNO-OCTULOSONIC ACID TRANSFERASE, MITOCHONDRIAL-RELATED"/>
    <property type="match status" value="1"/>
</dbReference>